<accession>A0A164J1K2</accession>
<dbReference type="InterPro" id="IPR042099">
    <property type="entry name" value="ANL_N_sf"/>
</dbReference>
<dbReference type="InterPro" id="IPR045851">
    <property type="entry name" value="AMP-bd_C_sf"/>
</dbReference>
<evidence type="ECO:0000259" key="3">
    <source>
        <dbReference type="Pfam" id="PF00501"/>
    </source>
</evidence>
<dbReference type="GO" id="GO:0044550">
    <property type="term" value="P:secondary metabolite biosynthetic process"/>
    <property type="evidence" value="ECO:0007669"/>
    <property type="project" value="TreeGrafter"/>
</dbReference>
<feature type="region of interest" description="Disordered" evidence="2">
    <location>
        <begin position="536"/>
        <end position="561"/>
    </location>
</feature>
<dbReference type="Gene3D" id="3.30.300.30">
    <property type="match status" value="1"/>
</dbReference>
<dbReference type="GO" id="GO:0016878">
    <property type="term" value="F:acid-thiol ligase activity"/>
    <property type="evidence" value="ECO:0007669"/>
    <property type="project" value="TreeGrafter"/>
</dbReference>
<evidence type="ECO:0000256" key="1">
    <source>
        <dbReference type="ARBA" id="ARBA00022598"/>
    </source>
</evidence>
<comment type="caution">
    <text evidence="5">The sequence shown here is derived from an EMBL/GenBank/DDBJ whole genome shotgun (WGS) entry which is preliminary data.</text>
</comment>
<dbReference type="Pfam" id="PF00501">
    <property type="entry name" value="AMP-binding"/>
    <property type="match status" value="1"/>
</dbReference>
<keyword evidence="1 5" id="KW-0436">Ligase</keyword>
<organism evidence="5 6">
    <name type="scientific">Nocardia terpenica</name>
    <dbReference type="NCBI Taxonomy" id="455432"/>
    <lineage>
        <taxon>Bacteria</taxon>
        <taxon>Bacillati</taxon>
        <taxon>Actinomycetota</taxon>
        <taxon>Actinomycetes</taxon>
        <taxon>Mycobacteriales</taxon>
        <taxon>Nocardiaceae</taxon>
        <taxon>Nocardia</taxon>
    </lineage>
</organism>
<dbReference type="SUPFAM" id="SSF56801">
    <property type="entry name" value="Acetyl-CoA synthetase-like"/>
    <property type="match status" value="1"/>
</dbReference>
<dbReference type="RefSeq" id="WP_067578086.1">
    <property type="nucleotide sequence ID" value="NZ_JABMCZ010000003.1"/>
</dbReference>
<evidence type="ECO:0000313" key="5">
    <source>
        <dbReference type="EMBL" id="KZM69951.1"/>
    </source>
</evidence>
<evidence type="ECO:0000259" key="4">
    <source>
        <dbReference type="Pfam" id="PF13193"/>
    </source>
</evidence>
<dbReference type="AlphaFoldDB" id="A0A164J1K2"/>
<dbReference type="EMBL" id="LWGR01000016">
    <property type="protein sequence ID" value="KZM69951.1"/>
    <property type="molecule type" value="Genomic_DNA"/>
</dbReference>
<dbReference type="STRING" id="455432.AWN90_04940"/>
<sequence length="561" mass="60142">MLTASAHTDTFCRDNLPPEADWPEFVFDLPSLRYPERLNCATALLDAAAATHGRDRPCLHSEADTWTYGDLLDRANRIAHVLTADFGLVPGNRVLLRAPNTAWLAACWFGVVKAGGVVVTTMPLLRPMELSKLVALTRPSLALCDHRLLGDLSAAAPELRIVPVGGASATDLAALSATKPVVFDDVPTAADDVVMLAPTSGTTGVPKATMHFHRDVLAIADTFSAGVLAPRPDDIFTGTPPLAFTFGLGGLLIFPIRVGASTVLLERPDPAALVDAIDRYSATVLFTAPTAYKALLERDDLHRVKSLRRCVSAGEHLPQAVYSTFHERTGVRIINGIGGTEMLHVFISAADDDIRPGSTGRAAPGFRAEIQDEDGHPVPDGTPGLLAVKGPTGCRYLADPRQRDYVRNGWNLTGDTYTRDPDGYFWYHARSDDMIVSSGYNIAAPEVEGVLDLHPDVVESAVIGVPDADRGTIVHAAVVLRAGVTGDGDKVGELQDFVKRLAAPYKYPRSVEFVDELPRNATGKLQRFRLRERWKAPAKSVPGPVGAGGVPGPGNADVREV</sequence>
<dbReference type="PANTHER" id="PTHR43352:SF1">
    <property type="entry name" value="ANTHRANILATE--COA LIGASE"/>
    <property type="match status" value="1"/>
</dbReference>
<feature type="domain" description="AMP-binding enzyme C-terminal" evidence="4">
    <location>
        <begin position="446"/>
        <end position="524"/>
    </location>
</feature>
<dbReference type="PANTHER" id="PTHR43352">
    <property type="entry name" value="ACETYL-COA SYNTHETASE"/>
    <property type="match status" value="1"/>
</dbReference>
<gene>
    <name evidence="5" type="ORF">AWN90_04940</name>
</gene>
<dbReference type="InterPro" id="IPR025110">
    <property type="entry name" value="AMP-bd_C"/>
</dbReference>
<feature type="domain" description="AMP-dependent synthetase/ligase" evidence="3">
    <location>
        <begin position="46"/>
        <end position="392"/>
    </location>
</feature>
<evidence type="ECO:0000256" key="2">
    <source>
        <dbReference type="SAM" id="MobiDB-lite"/>
    </source>
</evidence>
<dbReference type="OrthoDB" id="9803968at2"/>
<dbReference type="PROSITE" id="PS00455">
    <property type="entry name" value="AMP_BINDING"/>
    <property type="match status" value="1"/>
</dbReference>
<proteinExistence type="predicted"/>
<dbReference type="Pfam" id="PF13193">
    <property type="entry name" value="AMP-binding_C"/>
    <property type="match status" value="1"/>
</dbReference>
<evidence type="ECO:0000313" key="6">
    <source>
        <dbReference type="Proteomes" id="UP000076512"/>
    </source>
</evidence>
<reference evidence="5 6" key="1">
    <citation type="submission" date="2016-04" db="EMBL/GenBank/DDBJ databases">
        <authorList>
            <person name="Evans L.H."/>
            <person name="Alamgir A."/>
            <person name="Owens N."/>
            <person name="Weber N.D."/>
            <person name="Virtaneva K."/>
            <person name="Barbian K."/>
            <person name="Babar A."/>
            <person name="Rosenke K."/>
        </authorList>
    </citation>
    <scope>NUCLEOTIDE SEQUENCE [LARGE SCALE GENOMIC DNA]</scope>
    <source>
        <strain evidence="5 6">IFM 0406</strain>
    </source>
</reference>
<dbReference type="Proteomes" id="UP000076512">
    <property type="component" value="Unassembled WGS sequence"/>
</dbReference>
<name>A0A164J1K2_9NOCA</name>
<protein>
    <submittedName>
        <fullName evidence="5">2-aminobenzoate-CoA ligase</fullName>
    </submittedName>
</protein>
<dbReference type="Gene3D" id="3.40.50.12780">
    <property type="entry name" value="N-terminal domain of ligase-like"/>
    <property type="match status" value="1"/>
</dbReference>
<dbReference type="InterPro" id="IPR000873">
    <property type="entry name" value="AMP-dep_synth/lig_dom"/>
</dbReference>
<dbReference type="InterPro" id="IPR020845">
    <property type="entry name" value="AMP-binding_CS"/>
</dbReference>
<keyword evidence="6" id="KW-1185">Reference proteome</keyword>